<sequence length="145" mass="14471">MAFVAERCACAGPASLGAVAAAAAPRGHRSVRLCALAVGSSGGRGAVRGVVSLGAGVGDQSNECESSEVFGTRRGDDDRTWVGAHGGLDRGEAVVEPSKEPTMATLQSVFSGSSAASNPAAGSLARGHLSAEKRMRRGSGSLSRC</sequence>
<comment type="caution">
    <text evidence="2">The sequence shown here is derived from an EMBL/GenBank/DDBJ whole genome shotgun (WGS) entry which is preliminary data.</text>
</comment>
<evidence type="ECO:0000313" key="2">
    <source>
        <dbReference type="EMBL" id="CAD6232093.1"/>
    </source>
</evidence>
<accession>A0A811NVW1</accession>
<organism evidence="2 3">
    <name type="scientific">Miscanthus lutarioriparius</name>
    <dbReference type="NCBI Taxonomy" id="422564"/>
    <lineage>
        <taxon>Eukaryota</taxon>
        <taxon>Viridiplantae</taxon>
        <taxon>Streptophyta</taxon>
        <taxon>Embryophyta</taxon>
        <taxon>Tracheophyta</taxon>
        <taxon>Spermatophyta</taxon>
        <taxon>Magnoliopsida</taxon>
        <taxon>Liliopsida</taxon>
        <taxon>Poales</taxon>
        <taxon>Poaceae</taxon>
        <taxon>PACMAD clade</taxon>
        <taxon>Panicoideae</taxon>
        <taxon>Andropogonodae</taxon>
        <taxon>Andropogoneae</taxon>
        <taxon>Saccharinae</taxon>
        <taxon>Miscanthus</taxon>
    </lineage>
</organism>
<feature type="compositionally biased region" description="Basic and acidic residues" evidence="1">
    <location>
        <begin position="71"/>
        <end position="80"/>
    </location>
</feature>
<dbReference type="Proteomes" id="UP000604825">
    <property type="component" value="Unassembled WGS sequence"/>
</dbReference>
<reference evidence="2" key="1">
    <citation type="submission" date="2020-10" db="EMBL/GenBank/DDBJ databases">
        <authorList>
            <person name="Han B."/>
            <person name="Lu T."/>
            <person name="Zhao Q."/>
            <person name="Huang X."/>
            <person name="Zhao Y."/>
        </authorList>
    </citation>
    <scope>NUCLEOTIDE SEQUENCE</scope>
</reference>
<feature type="region of interest" description="Disordered" evidence="1">
    <location>
        <begin position="111"/>
        <end position="145"/>
    </location>
</feature>
<evidence type="ECO:0000313" key="3">
    <source>
        <dbReference type="Proteomes" id="UP000604825"/>
    </source>
</evidence>
<gene>
    <name evidence="2" type="ORF">NCGR_LOCUS21852</name>
</gene>
<feature type="region of interest" description="Disordered" evidence="1">
    <location>
        <begin position="58"/>
        <end position="89"/>
    </location>
</feature>
<protein>
    <submittedName>
        <fullName evidence="2">Uncharacterized protein</fullName>
    </submittedName>
</protein>
<evidence type="ECO:0000256" key="1">
    <source>
        <dbReference type="SAM" id="MobiDB-lite"/>
    </source>
</evidence>
<proteinExistence type="predicted"/>
<dbReference type="EMBL" id="CAJGYO010000005">
    <property type="protein sequence ID" value="CAD6232093.1"/>
    <property type="molecule type" value="Genomic_DNA"/>
</dbReference>
<feature type="compositionally biased region" description="Low complexity" evidence="1">
    <location>
        <begin position="111"/>
        <end position="125"/>
    </location>
</feature>
<dbReference type="AlphaFoldDB" id="A0A811NVW1"/>
<name>A0A811NVW1_9POAL</name>
<keyword evidence="3" id="KW-1185">Reference proteome</keyword>